<keyword evidence="4" id="KW-1185">Reference proteome</keyword>
<feature type="region of interest" description="Disordered" evidence="2">
    <location>
        <begin position="479"/>
        <end position="538"/>
    </location>
</feature>
<dbReference type="EMBL" id="CATQJA010002653">
    <property type="protein sequence ID" value="CAJ0578430.1"/>
    <property type="molecule type" value="Genomic_DNA"/>
</dbReference>
<reference evidence="3" key="1">
    <citation type="submission" date="2023-06" db="EMBL/GenBank/DDBJ databases">
        <authorList>
            <person name="Delattre M."/>
        </authorList>
    </citation>
    <scope>NUCLEOTIDE SEQUENCE</scope>
    <source>
        <strain evidence="3">AF72</strain>
    </source>
</reference>
<evidence type="ECO:0000313" key="3">
    <source>
        <dbReference type="EMBL" id="CAJ0578430.1"/>
    </source>
</evidence>
<organism evidence="3 4">
    <name type="scientific">Mesorhabditis spiculigera</name>
    <dbReference type="NCBI Taxonomy" id="96644"/>
    <lineage>
        <taxon>Eukaryota</taxon>
        <taxon>Metazoa</taxon>
        <taxon>Ecdysozoa</taxon>
        <taxon>Nematoda</taxon>
        <taxon>Chromadorea</taxon>
        <taxon>Rhabditida</taxon>
        <taxon>Rhabditina</taxon>
        <taxon>Rhabditomorpha</taxon>
        <taxon>Rhabditoidea</taxon>
        <taxon>Rhabditidae</taxon>
        <taxon>Mesorhabditinae</taxon>
        <taxon>Mesorhabditis</taxon>
    </lineage>
</organism>
<gene>
    <name evidence="3" type="ORF">MSPICULIGERA_LOCUS16688</name>
</gene>
<name>A0AA36CZW9_9BILA</name>
<evidence type="ECO:0000256" key="1">
    <source>
        <dbReference type="SAM" id="Coils"/>
    </source>
</evidence>
<feature type="coiled-coil region" evidence="1">
    <location>
        <begin position="633"/>
        <end position="660"/>
    </location>
</feature>
<feature type="non-terminal residue" evidence="3">
    <location>
        <position position="1"/>
    </location>
</feature>
<dbReference type="AlphaFoldDB" id="A0AA36CZW9"/>
<comment type="caution">
    <text evidence="3">The sequence shown here is derived from an EMBL/GenBank/DDBJ whole genome shotgun (WGS) entry which is preliminary data.</text>
</comment>
<sequence length="666" mass="75495">MKRLFGIFGGESVQQWPSIFSREFDDAKWLADKTNGLLHRQLENDNFLALTNCLNSSINILLPHQPFPVTKAISLLQTWEESLEQHRALSSSTIDFSKGLFFRRAADVLFAKQIKAPLPDPRVVLVICTLLELSIAYLDVHYDELGSERKTLMALELLEASALLKKNLHVYGKRSDLSMLLSMNMQAEMCRAFEADFPSSFRLFEELPSFRDIDGEKVAKYTRELWNMRANGDFLRRASWLIHYEKLCWPAVHQWFVDNSENLPTVERFSSLDYEMFFVMCGAYGAANQMEDLIFPATIQPVHQLTTDQLKAWDAMHALLDGDKKSAFLYRLVQEVTCLKKPPQGARLVHAVYEYLKEFPEENVRKMGVKYAHYLTTLLMRLGVTTVPNSVQLFPSNAPPFTQQEEEIIQEELACHIALSEAGAGKFEQAEGRLKAFTGKPSREALLEVYAVWSMHAASEEEKDEINEKTDDVRMELYGQEKLSKPRNNEQTSPPRPDAFNMALHLLNSGQASQEKPPRRSVTASDTTSPLLPSGSLDNSFVSAVSQLTPGSPQSPGSVNTAKSVADDSDLCPSTFMESQSDPVEEAVSLAVLQFLEGSQKHLNDRLKVQLQTQAEILDEAKEYTNQTLLRTRAKEMEHQAQMEQRAKDAERRTKKLEEFLARHAC</sequence>
<keyword evidence="1" id="KW-0175">Coiled coil</keyword>
<feature type="compositionally biased region" description="Polar residues" evidence="2">
    <location>
        <begin position="547"/>
        <end position="563"/>
    </location>
</feature>
<dbReference type="Proteomes" id="UP001177023">
    <property type="component" value="Unassembled WGS sequence"/>
</dbReference>
<proteinExistence type="predicted"/>
<evidence type="ECO:0000313" key="4">
    <source>
        <dbReference type="Proteomes" id="UP001177023"/>
    </source>
</evidence>
<feature type="compositionally biased region" description="Polar residues" evidence="2">
    <location>
        <begin position="522"/>
        <end position="538"/>
    </location>
</feature>
<feature type="region of interest" description="Disordered" evidence="2">
    <location>
        <begin position="547"/>
        <end position="566"/>
    </location>
</feature>
<accession>A0AA36CZW9</accession>
<protein>
    <submittedName>
        <fullName evidence="3">Uncharacterized protein</fullName>
    </submittedName>
</protein>
<evidence type="ECO:0000256" key="2">
    <source>
        <dbReference type="SAM" id="MobiDB-lite"/>
    </source>
</evidence>